<evidence type="ECO:0000313" key="11">
    <source>
        <dbReference type="Proteomes" id="UP000314986"/>
    </source>
</evidence>
<keyword evidence="11" id="KW-1185">Reference proteome</keyword>
<evidence type="ECO:0000256" key="1">
    <source>
        <dbReference type="ARBA" id="ARBA00004156"/>
    </source>
</evidence>
<dbReference type="Pfam" id="PF15871">
    <property type="entry name" value="JMY"/>
    <property type="match status" value="1"/>
</dbReference>
<dbReference type="GO" id="GO:0003779">
    <property type="term" value="F:actin binding"/>
    <property type="evidence" value="ECO:0007669"/>
    <property type="project" value="UniProtKB-KW"/>
</dbReference>
<dbReference type="InterPro" id="IPR031808">
    <property type="entry name" value="JMY/WHAMM_N"/>
</dbReference>
<feature type="region of interest" description="Disordered" evidence="8">
    <location>
        <begin position="922"/>
        <end position="943"/>
    </location>
</feature>
<reference evidence="11" key="1">
    <citation type="journal article" date="2006" name="Science">
        <title>Ancient noncoding elements conserved in the human genome.</title>
        <authorList>
            <person name="Venkatesh B."/>
            <person name="Kirkness E.F."/>
            <person name="Loh Y.H."/>
            <person name="Halpern A.L."/>
            <person name="Lee A.P."/>
            <person name="Johnson J."/>
            <person name="Dandona N."/>
            <person name="Viswanathan L.D."/>
            <person name="Tay A."/>
            <person name="Venter J.C."/>
            <person name="Strausberg R.L."/>
            <person name="Brenner S."/>
        </authorList>
    </citation>
    <scope>NUCLEOTIDE SEQUENCE [LARGE SCALE GENOMIC DNA]</scope>
</reference>
<dbReference type="PANTHER" id="PTHR23330">
    <property type="entry name" value="P300 TRANSCRIPTIONAL COFACTOR JMY-RELATED"/>
    <property type="match status" value="1"/>
</dbReference>
<dbReference type="GO" id="GO:0005634">
    <property type="term" value="C:nucleus"/>
    <property type="evidence" value="ECO:0007669"/>
    <property type="project" value="TreeGrafter"/>
</dbReference>
<feature type="compositionally biased region" description="Polar residues" evidence="8">
    <location>
        <begin position="671"/>
        <end position="684"/>
    </location>
</feature>
<dbReference type="InterPro" id="IPR031738">
    <property type="entry name" value="JMY/WHAMM"/>
</dbReference>
<evidence type="ECO:0000256" key="6">
    <source>
        <dbReference type="ARBA" id="ARBA00023329"/>
    </source>
</evidence>
<dbReference type="OMA" id="CHGLQVY"/>
<feature type="coiled-coil region" evidence="7">
    <location>
        <begin position="291"/>
        <end position="318"/>
    </location>
</feature>
<dbReference type="OrthoDB" id="6284683at2759"/>
<reference evidence="10" key="4">
    <citation type="submission" date="2025-08" db="UniProtKB">
        <authorList>
            <consortium name="Ensembl"/>
        </authorList>
    </citation>
    <scope>IDENTIFICATION</scope>
</reference>
<reference evidence="11" key="2">
    <citation type="journal article" date="2007" name="PLoS Biol.">
        <title>Survey sequencing and comparative analysis of the elephant shark (Callorhinchus milii) genome.</title>
        <authorList>
            <person name="Venkatesh B."/>
            <person name="Kirkness E.F."/>
            <person name="Loh Y.H."/>
            <person name="Halpern A.L."/>
            <person name="Lee A.P."/>
            <person name="Johnson J."/>
            <person name="Dandona N."/>
            <person name="Viswanathan L.D."/>
            <person name="Tay A."/>
            <person name="Venter J.C."/>
            <person name="Strausberg R.L."/>
            <person name="Brenner S."/>
        </authorList>
    </citation>
    <scope>NUCLEOTIDE SEQUENCE [LARGE SCALE GENOMIC DNA]</scope>
</reference>
<feature type="compositionally biased region" description="Acidic residues" evidence="8">
    <location>
        <begin position="927"/>
        <end position="943"/>
    </location>
</feature>
<keyword evidence="2" id="KW-0963">Cytoplasm</keyword>
<dbReference type="GO" id="GO:0003713">
    <property type="term" value="F:transcription coactivator activity"/>
    <property type="evidence" value="ECO:0007669"/>
    <property type="project" value="TreeGrafter"/>
</dbReference>
<feature type="compositionally biased region" description="Basic and acidic residues" evidence="8">
    <location>
        <begin position="619"/>
        <end position="640"/>
    </location>
</feature>
<feature type="region of interest" description="Disordered" evidence="8">
    <location>
        <begin position="167"/>
        <end position="187"/>
    </location>
</feature>
<dbReference type="GO" id="GO:0043065">
    <property type="term" value="P:positive regulation of apoptotic process"/>
    <property type="evidence" value="ECO:0007669"/>
    <property type="project" value="TreeGrafter"/>
</dbReference>
<sequence length="943" mass="106515">MSFAMEDNLESDWVAVRPNAFDEKERHKFVFIVAWNEVEGKFAITCHNRTVQRKKIGAKGVQGSQEPSDSSPVTGSKAAAQGGTVRKSPTGEGTELRSPIRERTSIQSPTRGDIGAKSPSKGDIRAKSPAQGGMTVPESISGDPKMTGHGTGKTCFLDPIQDHTRVQESTTTAGEAGDQTQDQESVMPDDCSWAGLFSFQDLRLIHQQFCAVNSELEPCLPAFPEETSGMWSVLFGATEVFEGEMDSLCLQLQMYLGHALDICGWKILSHLLFTESDDPDEYYESLSELRQKGYEEVLHRAKKHLQELLEKHKTTERMVELLDLYLEEDEAFAALVEATTELYQYLLQPFRDMRELAMLRRQQIKISIENDYLGPRRIEGLKKEDFNWQRKAHMAVLSIQDLTVKYFEITAKAQKGVYDRMRADQKKCGKAAWAMAVERMEKLRYAVAKETLQLMRAKEICLEQNKHALKDKMQSLQSGTDAIARLVRLETDYYDMQLQLYEVQFEILKCEELLLTAQLESIKRLITEKQEEVVYYDTYESMEAMQAKEEIAMSTTAQKAELVKLQQKSRQLEARRGRISAKKAYLRNKKEICIVSHSDQIQQYKLSEEAHRAHHGVQTKREPDDEEERSSKWVSQERQKTLDRLRSFKQRYPGQVILKSTRQRFGRRKGTTGSVTFTSKEQPQSLPGAFQALHTTEDISAIRKQSKSTETTQWRSTAAGHECVSLQAGDDASPELLQPASLPVTCGASGESSMIAVTPPQPPPPVPPPPPPPPPPAPPLPLTEELPDAEQQTEKPLQSGDCKQMSQSVSLPAPHFDSRQLLNARRKLKKTATSEELKKQRASSPMDEVLASLKRGSFHLRKVEQRSLPPCPDEDESNNILAQIRKGVKLKKVQKDVLRESSIDLSDVDPLTRSIHEALRRIKEASPESEDEDEGLPCSEWDN</sequence>
<organism evidence="10 11">
    <name type="scientific">Callorhinchus milii</name>
    <name type="common">Ghost shark</name>
    <dbReference type="NCBI Taxonomy" id="7868"/>
    <lineage>
        <taxon>Eukaryota</taxon>
        <taxon>Metazoa</taxon>
        <taxon>Chordata</taxon>
        <taxon>Craniata</taxon>
        <taxon>Vertebrata</taxon>
        <taxon>Chondrichthyes</taxon>
        <taxon>Holocephali</taxon>
        <taxon>Chimaeriformes</taxon>
        <taxon>Callorhinchidae</taxon>
        <taxon>Callorhinchus</taxon>
    </lineage>
</organism>
<evidence type="ECO:0000256" key="3">
    <source>
        <dbReference type="ARBA" id="ARBA00023054"/>
    </source>
</evidence>
<dbReference type="GeneTree" id="ENSGT00510000046704"/>
<evidence type="ECO:0000259" key="9">
    <source>
        <dbReference type="PROSITE" id="PS51082"/>
    </source>
</evidence>
<dbReference type="GO" id="GO:0030659">
    <property type="term" value="C:cytoplasmic vesicle membrane"/>
    <property type="evidence" value="ECO:0007669"/>
    <property type="project" value="UniProtKB-SubCell"/>
</dbReference>
<dbReference type="PANTHER" id="PTHR23330:SF8">
    <property type="entry name" value="JUNCTION-MEDIATING AND -REGULATORY PROTEIN"/>
    <property type="match status" value="1"/>
</dbReference>
<accession>A0A4W3K1I7</accession>
<keyword evidence="3 7" id="KW-0175">Coiled coil</keyword>
<dbReference type="GO" id="GO:0034314">
    <property type="term" value="P:Arp2/3 complex-mediated actin nucleation"/>
    <property type="evidence" value="ECO:0007669"/>
    <property type="project" value="TreeGrafter"/>
</dbReference>
<evidence type="ECO:0000313" key="10">
    <source>
        <dbReference type="Ensembl" id="ENSCMIP00000045161.1"/>
    </source>
</evidence>
<feature type="region of interest" description="Disordered" evidence="8">
    <location>
        <begin position="610"/>
        <end position="640"/>
    </location>
</feature>
<reference evidence="10" key="5">
    <citation type="submission" date="2025-09" db="UniProtKB">
        <authorList>
            <consortium name="Ensembl"/>
        </authorList>
    </citation>
    <scope>IDENTIFICATION</scope>
</reference>
<name>A0A4W3K1I7_CALMI</name>
<keyword evidence="6" id="KW-0968">Cytoplasmic vesicle</keyword>
<dbReference type="Proteomes" id="UP000314986">
    <property type="component" value="Unassembled WGS sequence"/>
</dbReference>
<feature type="compositionally biased region" description="Polar residues" evidence="8">
    <location>
        <begin position="167"/>
        <end position="184"/>
    </location>
</feature>
<dbReference type="GO" id="GO:0072332">
    <property type="term" value="P:intrinsic apoptotic signaling pathway by p53 class mediator"/>
    <property type="evidence" value="ECO:0007669"/>
    <property type="project" value="TreeGrafter"/>
</dbReference>
<feature type="region of interest" description="Disordered" evidence="8">
    <location>
        <begin position="733"/>
        <end position="849"/>
    </location>
</feature>
<protein>
    <submittedName>
        <fullName evidence="10">Junction mediating and regulatory protein, p53 cofactor</fullName>
    </submittedName>
</protein>
<dbReference type="PROSITE" id="PS51082">
    <property type="entry name" value="WH2"/>
    <property type="match status" value="1"/>
</dbReference>
<dbReference type="Pfam" id="PF15920">
    <property type="entry name" value="WHAMM-JMY_N"/>
    <property type="match status" value="2"/>
</dbReference>
<dbReference type="Ensembl" id="ENSCMIT00000045807.1">
    <property type="protein sequence ID" value="ENSCMIP00000045161.1"/>
    <property type="gene ID" value="ENSCMIG00000018652.1"/>
</dbReference>
<dbReference type="KEGG" id="cmk:103177767"/>
<gene>
    <name evidence="10" type="primary">LOC103177767</name>
</gene>
<dbReference type="GeneID" id="103177767"/>
<keyword evidence="4" id="KW-0472">Membrane</keyword>
<proteinExistence type="predicted"/>
<dbReference type="GO" id="GO:0070060">
    <property type="term" value="P:'de novo' actin filament nucleation"/>
    <property type="evidence" value="ECO:0007669"/>
    <property type="project" value="TreeGrafter"/>
</dbReference>
<feature type="region of interest" description="Disordered" evidence="8">
    <location>
        <begin position="664"/>
        <end position="684"/>
    </location>
</feature>
<feature type="coiled-coil region" evidence="7">
    <location>
        <begin position="555"/>
        <end position="582"/>
    </location>
</feature>
<comment type="subcellular location">
    <subcellularLocation>
        <location evidence="1">Cytoplasmic vesicle membrane</location>
    </subcellularLocation>
</comment>
<dbReference type="AlphaFoldDB" id="A0A4W3K1I7"/>
<dbReference type="InterPro" id="IPR003124">
    <property type="entry name" value="WH2_dom"/>
</dbReference>
<dbReference type="STRING" id="7868.ENSCMIP00000045161"/>
<evidence type="ECO:0000256" key="7">
    <source>
        <dbReference type="SAM" id="Coils"/>
    </source>
</evidence>
<feature type="region of interest" description="Disordered" evidence="8">
    <location>
        <begin position="56"/>
        <end position="149"/>
    </location>
</feature>
<dbReference type="GO" id="GO:0071933">
    <property type="term" value="F:Arp2/3 complex binding"/>
    <property type="evidence" value="ECO:0007669"/>
    <property type="project" value="TreeGrafter"/>
</dbReference>
<reference evidence="11" key="3">
    <citation type="journal article" date="2014" name="Nature">
        <title>Elephant shark genome provides unique insights into gnathostome evolution.</title>
        <authorList>
            <consortium name="International Elephant Shark Genome Sequencing Consortium"/>
            <person name="Venkatesh B."/>
            <person name="Lee A.P."/>
            <person name="Ravi V."/>
            <person name="Maurya A.K."/>
            <person name="Lian M.M."/>
            <person name="Swann J.B."/>
            <person name="Ohta Y."/>
            <person name="Flajnik M.F."/>
            <person name="Sutoh Y."/>
            <person name="Kasahara M."/>
            <person name="Hoon S."/>
            <person name="Gangu V."/>
            <person name="Roy S.W."/>
            <person name="Irimia M."/>
            <person name="Korzh V."/>
            <person name="Kondrychyn I."/>
            <person name="Lim Z.W."/>
            <person name="Tay B.H."/>
            <person name="Tohari S."/>
            <person name="Kong K.W."/>
            <person name="Ho S."/>
            <person name="Lorente-Galdos B."/>
            <person name="Quilez J."/>
            <person name="Marques-Bonet T."/>
            <person name="Raney B.J."/>
            <person name="Ingham P.W."/>
            <person name="Tay A."/>
            <person name="Hillier L.W."/>
            <person name="Minx P."/>
            <person name="Boehm T."/>
            <person name="Wilson R.K."/>
            <person name="Brenner S."/>
            <person name="Warren W.C."/>
        </authorList>
    </citation>
    <scope>NUCLEOTIDE SEQUENCE [LARGE SCALE GENOMIC DNA]</scope>
</reference>
<dbReference type="InParanoid" id="A0A4W3K1I7"/>
<evidence type="ECO:0000256" key="4">
    <source>
        <dbReference type="ARBA" id="ARBA00023136"/>
    </source>
</evidence>
<evidence type="ECO:0000256" key="8">
    <source>
        <dbReference type="SAM" id="MobiDB-lite"/>
    </source>
</evidence>
<keyword evidence="5" id="KW-0009">Actin-binding</keyword>
<feature type="compositionally biased region" description="Basic and acidic residues" evidence="8">
    <location>
        <begin position="94"/>
        <end position="104"/>
    </location>
</feature>
<evidence type="ECO:0000256" key="5">
    <source>
        <dbReference type="ARBA" id="ARBA00023203"/>
    </source>
</evidence>
<feature type="compositionally biased region" description="Pro residues" evidence="8">
    <location>
        <begin position="759"/>
        <end position="781"/>
    </location>
</feature>
<feature type="domain" description="WH2" evidence="9">
    <location>
        <begin position="876"/>
        <end position="893"/>
    </location>
</feature>
<evidence type="ECO:0000256" key="2">
    <source>
        <dbReference type="ARBA" id="ARBA00022490"/>
    </source>
</evidence>
<dbReference type="RefSeq" id="XP_007890273.1">
    <property type="nucleotide sequence ID" value="XM_007892082.2"/>
</dbReference>
<feature type="compositionally biased region" description="Polar residues" evidence="8">
    <location>
        <begin position="62"/>
        <end position="74"/>
    </location>
</feature>